<evidence type="ECO:0008006" key="4">
    <source>
        <dbReference type="Google" id="ProtNLM"/>
    </source>
</evidence>
<feature type="transmembrane region" description="Helical" evidence="1">
    <location>
        <begin position="23"/>
        <end position="41"/>
    </location>
</feature>
<name>A0A192CL75_ECO25</name>
<keyword evidence="1" id="KW-0472">Membrane</keyword>
<dbReference type="AlphaFoldDB" id="A0A192CL75"/>
<reference evidence="2 3" key="1">
    <citation type="submission" date="2016-03" db="EMBL/GenBank/DDBJ databases">
        <title>Genome Sequence and Comparative Pathogenic Determinants of Uropathogenic Escherichia coli O25b:H4, a Clinical Isolate from Saudi Arabia.</title>
        <authorList>
            <person name="Alyamani E.A.J."/>
            <person name="Khiyami M.A."/>
            <person name="Booq R.Y."/>
            <person name="Bahwerth F.S."/>
            <person name="Vaisvil B."/>
            <person name="Schmitt D.P."/>
            <person name="Kapatral V."/>
        </authorList>
    </citation>
    <scope>NUCLEOTIDE SEQUENCE [LARGE SCALE GENOMIC DNA]</scope>
    <source>
        <strain evidence="2 3">O25b:H4</strain>
    </source>
</reference>
<dbReference type="Proteomes" id="UP000183316">
    <property type="component" value="Chromosome"/>
</dbReference>
<dbReference type="EMBL" id="CP015085">
    <property type="protein sequence ID" value="ANK06958.1"/>
    <property type="molecule type" value="Genomic_DNA"/>
</dbReference>
<keyword evidence="1" id="KW-1133">Transmembrane helix</keyword>
<protein>
    <recommendedName>
        <fullName evidence="4">Tail component</fullName>
    </recommendedName>
</protein>
<accession>A0A192CL75</accession>
<sequence>MACKSCQGVIIGLCRRHVVCRNVLRLVCELSIVVVIFALICSGGHGSMVRLPPVVMSAKSATARTTIAREDAEDHQVKLSAQKLEELLASMVKDEVDRNDGIY</sequence>
<evidence type="ECO:0000256" key="1">
    <source>
        <dbReference type="SAM" id="Phobius"/>
    </source>
</evidence>
<evidence type="ECO:0000313" key="2">
    <source>
        <dbReference type="EMBL" id="ANK06958.1"/>
    </source>
</evidence>
<organism evidence="2 3">
    <name type="scientific">Escherichia coli O25b:H4</name>
    <dbReference type="NCBI Taxonomy" id="941280"/>
    <lineage>
        <taxon>Bacteria</taxon>
        <taxon>Pseudomonadati</taxon>
        <taxon>Pseudomonadota</taxon>
        <taxon>Gammaproteobacteria</taxon>
        <taxon>Enterobacterales</taxon>
        <taxon>Enterobacteriaceae</taxon>
        <taxon>Escherichia</taxon>
    </lineage>
</organism>
<proteinExistence type="predicted"/>
<gene>
    <name evidence="2" type="ORF">WLH_05697</name>
</gene>
<keyword evidence="1" id="KW-0812">Transmembrane</keyword>
<evidence type="ECO:0000313" key="3">
    <source>
        <dbReference type="Proteomes" id="UP000183316"/>
    </source>
</evidence>
<dbReference type="PATRIC" id="fig|941280.3.peg.5656"/>